<evidence type="ECO:0000256" key="6">
    <source>
        <dbReference type="ARBA" id="ARBA00023136"/>
    </source>
</evidence>
<organism evidence="10 11">
    <name type="scientific">Candidatus Methylobacter oryzae</name>
    <dbReference type="NCBI Taxonomy" id="2497749"/>
    <lineage>
        <taxon>Bacteria</taxon>
        <taxon>Pseudomonadati</taxon>
        <taxon>Pseudomonadota</taxon>
        <taxon>Gammaproteobacteria</taxon>
        <taxon>Methylococcales</taxon>
        <taxon>Methylococcaceae</taxon>
        <taxon>Methylobacter</taxon>
    </lineage>
</organism>
<keyword evidence="8" id="KW-0175">Coiled coil</keyword>
<evidence type="ECO:0000256" key="4">
    <source>
        <dbReference type="ARBA" id="ARBA00022452"/>
    </source>
</evidence>
<sequence>MSSSRVKRTAAHYLPGFIVICCTAVAQMAHAQDLMDVYELALQNDPALKQAQANWLAVGESKNQSIANFLPTVSATALSNLNRLSNKRFTYQGVGVQNYADNNFTLNLSQPLFHWDHWVQLSQSDNQIAQAEADYQAELQKLIVKITEAYFNVLSAEDNLEFSRSEKQAIARQLEQAKQQFAVGLIDITESRQAQAAFDRASADEIAASNSVDDQKEALAEIIGEQDLKLNRLGESLPLARPEPDDMTEWSNSAEAGNFSIIAAFNQMEFSRKGIDLQRNGHLPKLDLTASLGEYDTSSQFGLRGSTEMVGVRLNVPLYEGGAVTSRTQQARYRYEQAKEQLTAAKRAVNRQVKDAYRGITTSLGRVEALKTAVASAEVALQATEAGFEVGVRTLVEVLNEQRNLYLAKRDYSRTRYDYLLNSIKLKQAASSLSQEDIEKINRLLVTSSAAVKVEK</sequence>
<keyword evidence="5" id="KW-0812">Transmembrane</keyword>
<reference evidence="10 11" key="1">
    <citation type="journal article" date="2019" name="Antonie Van Leeuwenhoek">
        <title>Description of 'Ca. Methylobacter oryzae' KRF1, a novel species from the environmentally important Methylobacter clade 2.</title>
        <authorList>
            <person name="Khatri K."/>
            <person name="Mohite J.A."/>
            <person name="Pandit P.S."/>
            <person name="Bahulikar R."/>
            <person name="Rahalkar M.C."/>
        </authorList>
    </citation>
    <scope>NUCLEOTIDE SEQUENCE [LARGE SCALE GENOMIC DNA]</scope>
    <source>
        <strain evidence="10 11">KRF1</strain>
    </source>
</reference>
<name>A0ABY3CBU4_9GAMM</name>
<comment type="subcellular location">
    <subcellularLocation>
        <location evidence="1">Cell outer membrane</location>
    </subcellularLocation>
</comment>
<dbReference type="InterPro" id="IPR003423">
    <property type="entry name" value="OMP_efflux"/>
</dbReference>
<evidence type="ECO:0000256" key="7">
    <source>
        <dbReference type="ARBA" id="ARBA00023237"/>
    </source>
</evidence>
<evidence type="ECO:0000313" key="11">
    <source>
        <dbReference type="Proteomes" id="UP000733744"/>
    </source>
</evidence>
<feature type="chain" id="PRO_5047075407" evidence="9">
    <location>
        <begin position="32"/>
        <end position="456"/>
    </location>
</feature>
<keyword evidence="7" id="KW-0998">Cell outer membrane</keyword>
<dbReference type="InterPro" id="IPR051906">
    <property type="entry name" value="TolC-like"/>
</dbReference>
<evidence type="ECO:0000256" key="2">
    <source>
        <dbReference type="ARBA" id="ARBA00007613"/>
    </source>
</evidence>
<dbReference type="PANTHER" id="PTHR30026:SF20">
    <property type="entry name" value="OUTER MEMBRANE PROTEIN TOLC"/>
    <property type="match status" value="1"/>
</dbReference>
<accession>A0ABY3CBU4</accession>
<dbReference type="EMBL" id="RYFG02000076">
    <property type="protein sequence ID" value="TRW97085.1"/>
    <property type="molecule type" value="Genomic_DNA"/>
</dbReference>
<evidence type="ECO:0000256" key="9">
    <source>
        <dbReference type="SAM" id="SignalP"/>
    </source>
</evidence>
<keyword evidence="6" id="KW-0472">Membrane</keyword>
<gene>
    <name evidence="10" type="ORF">EKO24_008030</name>
</gene>
<feature type="signal peptide" evidence="9">
    <location>
        <begin position="1"/>
        <end position="31"/>
    </location>
</feature>
<evidence type="ECO:0000256" key="1">
    <source>
        <dbReference type="ARBA" id="ARBA00004442"/>
    </source>
</evidence>
<dbReference type="Proteomes" id="UP000733744">
    <property type="component" value="Unassembled WGS sequence"/>
</dbReference>
<comment type="caution">
    <text evidence="10">The sequence shown here is derived from an EMBL/GenBank/DDBJ whole genome shotgun (WGS) entry which is preliminary data.</text>
</comment>
<dbReference type="PANTHER" id="PTHR30026">
    <property type="entry name" value="OUTER MEMBRANE PROTEIN TOLC"/>
    <property type="match status" value="1"/>
</dbReference>
<keyword evidence="4" id="KW-1134">Transmembrane beta strand</keyword>
<protein>
    <submittedName>
        <fullName evidence="10">TolC family outer membrane protein</fullName>
    </submittedName>
</protein>
<keyword evidence="11" id="KW-1185">Reference proteome</keyword>
<feature type="coiled-coil region" evidence="8">
    <location>
        <begin position="328"/>
        <end position="355"/>
    </location>
</feature>
<evidence type="ECO:0000256" key="8">
    <source>
        <dbReference type="SAM" id="Coils"/>
    </source>
</evidence>
<evidence type="ECO:0000313" key="10">
    <source>
        <dbReference type="EMBL" id="TRW97085.1"/>
    </source>
</evidence>
<dbReference type="NCBIfam" id="TIGR01844">
    <property type="entry name" value="type_I_sec_TolC"/>
    <property type="match status" value="1"/>
</dbReference>
<evidence type="ECO:0000256" key="5">
    <source>
        <dbReference type="ARBA" id="ARBA00022692"/>
    </source>
</evidence>
<dbReference type="InterPro" id="IPR010130">
    <property type="entry name" value="T1SS_OMP_TolC"/>
</dbReference>
<dbReference type="Gene3D" id="1.20.1600.10">
    <property type="entry name" value="Outer membrane efflux proteins (OEP)"/>
    <property type="match status" value="1"/>
</dbReference>
<keyword evidence="9" id="KW-0732">Signal</keyword>
<comment type="similarity">
    <text evidence="2">Belongs to the outer membrane factor (OMF) (TC 1.B.17) family.</text>
</comment>
<dbReference type="Pfam" id="PF02321">
    <property type="entry name" value="OEP"/>
    <property type="match status" value="2"/>
</dbReference>
<keyword evidence="3" id="KW-0813">Transport</keyword>
<feature type="coiled-coil region" evidence="8">
    <location>
        <begin position="121"/>
        <end position="180"/>
    </location>
</feature>
<dbReference type="RefSeq" id="WP_127030250.1">
    <property type="nucleotide sequence ID" value="NZ_RYFG02000076.1"/>
</dbReference>
<dbReference type="SUPFAM" id="SSF56954">
    <property type="entry name" value="Outer membrane efflux proteins (OEP)"/>
    <property type="match status" value="1"/>
</dbReference>
<proteinExistence type="inferred from homology"/>
<evidence type="ECO:0000256" key="3">
    <source>
        <dbReference type="ARBA" id="ARBA00022448"/>
    </source>
</evidence>